<feature type="disulfide bond" evidence="11">
    <location>
        <begin position="547"/>
        <end position="556"/>
    </location>
</feature>
<dbReference type="Pfam" id="PF00057">
    <property type="entry name" value="Ldl_recept_a"/>
    <property type="match status" value="1"/>
</dbReference>
<organism evidence="16 17">
    <name type="scientific">Silurus asotus</name>
    <name type="common">Amur catfish</name>
    <name type="synonym">Parasilurus asotus</name>
    <dbReference type="NCBI Taxonomy" id="30991"/>
    <lineage>
        <taxon>Eukaryota</taxon>
        <taxon>Metazoa</taxon>
        <taxon>Chordata</taxon>
        <taxon>Craniata</taxon>
        <taxon>Vertebrata</taxon>
        <taxon>Euteleostomi</taxon>
        <taxon>Actinopterygii</taxon>
        <taxon>Neopterygii</taxon>
        <taxon>Teleostei</taxon>
        <taxon>Ostariophysi</taxon>
        <taxon>Siluriformes</taxon>
        <taxon>Siluridae</taxon>
        <taxon>Silurus</taxon>
    </lineage>
</organism>
<dbReference type="SMART" id="SM00135">
    <property type="entry name" value="LY"/>
    <property type="match status" value="4"/>
</dbReference>
<dbReference type="Gene3D" id="4.10.400.10">
    <property type="entry name" value="Low-density Lipoprotein Receptor"/>
    <property type="match status" value="1"/>
</dbReference>
<dbReference type="PROSITE" id="PS01209">
    <property type="entry name" value="LDLRA_1"/>
    <property type="match status" value="1"/>
</dbReference>
<evidence type="ECO:0000313" key="17">
    <source>
        <dbReference type="Proteomes" id="UP001205998"/>
    </source>
</evidence>
<evidence type="ECO:0000256" key="13">
    <source>
        <dbReference type="PROSITE-ProRule" id="PRU00461"/>
    </source>
</evidence>
<accession>A0AAD5FG10</accession>
<dbReference type="PROSITE" id="PS01186">
    <property type="entry name" value="EGF_2"/>
    <property type="match status" value="2"/>
</dbReference>
<evidence type="ECO:0000256" key="2">
    <source>
        <dbReference type="ARBA" id="ARBA00022536"/>
    </source>
</evidence>
<comment type="caution">
    <text evidence="16">The sequence shown here is derived from an EMBL/GenBank/DDBJ whole genome shotgun (WGS) entry which is preliminary data.</text>
</comment>
<dbReference type="SUPFAM" id="SSF57424">
    <property type="entry name" value="LDL receptor-like module"/>
    <property type="match status" value="1"/>
</dbReference>
<keyword evidence="2 11" id="KW-0245">EGF-like domain</keyword>
<evidence type="ECO:0000256" key="5">
    <source>
        <dbReference type="ARBA" id="ARBA00022737"/>
    </source>
</evidence>
<keyword evidence="3" id="KW-0254">Endocytosis</keyword>
<evidence type="ECO:0000256" key="7">
    <source>
        <dbReference type="ARBA" id="ARBA00023136"/>
    </source>
</evidence>
<dbReference type="Gene3D" id="2.10.25.10">
    <property type="entry name" value="Laminin"/>
    <property type="match status" value="3"/>
</dbReference>
<dbReference type="SMART" id="SM00181">
    <property type="entry name" value="EGF"/>
    <property type="match status" value="3"/>
</dbReference>
<dbReference type="InterPro" id="IPR023415">
    <property type="entry name" value="LDLR_class-A_CS"/>
</dbReference>
<feature type="disulfide bond" evidence="11">
    <location>
        <begin position="422"/>
        <end position="431"/>
    </location>
</feature>
<keyword evidence="9 16" id="KW-0675">Receptor</keyword>
<dbReference type="PROSITE" id="PS50026">
    <property type="entry name" value="EGF_3"/>
    <property type="match status" value="2"/>
</dbReference>
<dbReference type="GO" id="GO:0042562">
    <property type="term" value="F:hormone binding"/>
    <property type="evidence" value="ECO:0007669"/>
    <property type="project" value="TreeGrafter"/>
</dbReference>
<keyword evidence="6 14" id="KW-1133">Transmembrane helix</keyword>
<feature type="transmembrane region" description="Helical" evidence="14">
    <location>
        <begin position="568"/>
        <end position="589"/>
    </location>
</feature>
<dbReference type="InterPro" id="IPR011042">
    <property type="entry name" value="6-blade_b-propeller_TolB-like"/>
</dbReference>
<dbReference type="GO" id="GO:0016324">
    <property type="term" value="C:apical plasma membrane"/>
    <property type="evidence" value="ECO:0007669"/>
    <property type="project" value="TreeGrafter"/>
</dbReference>
<evidence type="ECO:0000256" key="1">
    <source>
        <dbReference type="ARBA" id="ARBA00004167"/>
    </source>
</evidence>
<dbReference type="SMART" id="SM00192">
    <property type="entry name" value="LDLa"/>
    <property type="match status" value="1"/>
</dbReference>
<feature type="domain" description="EGF-like" evidence="15">
    <location>
        <begin position="396"/>
        <end position="432"/>
    </location>
</feature>
<dbReference type="PROSITE" id="PS51120">
    <property type="entry name" value="LDLRB"/>
    <property type="match status" value="1"/>
</dbReference>
<keyword evidence="8 11" id="KW-1015">Disulfide bond</keyword>
<evidence type="ECO:0000259" key="15">
    <source>
        <dbReference type="PROSITE" id="PS50026"/>
    </source>
</evidence>
<name>A0AAD5FG10_SILAS</name>
<dbReference type="PANTHER" id="PTHR22722:SF12">
    <property type="entry name" value="EGF-LIKE DOMAIN-CONTAINING PROTEIN"/>
    <property type="match status" value="1"/>
</dbReference>
<dbReference type="InterPro" id="IPR000033">
    <property type="entry name" value="LDLR_classB_rpt"/>
</dbReference>
<keyword evidence="5" id="KW-0677">Repeat</keyword>
<evidence type="ECO:0000256" key="8">
    <source>
        <dbReference type="ARBA" id="ARBA00023157"/>
    </source>
</evidence>
<evidence type="ECO:0000313" key="16">
    <source>
        <dbReference type="EMBL" id="KAI5614294.1"/>
    </source>
</evidence>
<evidence type="ECO:0000256" key="14">
    <source>
        <dbReference type="SAM" id="Phobius"/>
    </source>
</evidence>
<dbReference type="EMBL" id="MU558737">
    <property type="protein sequence ID" value="KAI5614294.1"/>
    <property type="molecule type" value="Genomic_DNA"/>
</dbReference>
<dbReference type="GO" id="GO:0043235">
    <property type="term" value="C:receptor complex"/>
    <property type="evidence" value="ECO:0007669"/>
    <property type="project" value="TreeGrafter"/>
</dbReference>
<keyword evidence="17" id="KW-1185">Reference proteome</keyword>
<gene>
    <name evidence="16" type="ORF">C0J50_3613</name>
</gene>
<evidence type="ECO:0000256" key="6">
    <source>
        <dbReference type="ARBA" id="ARBA00022989"/>
    </source>
</evidence>
<keyword evidence="10" id="KW-0325">Glycoprotein</keyword>
<sequence length="621" mass="68532">MLWSAIGKKPRIEQAGMDGSERKMLLSHGLNWPVALAVDIVTDRIYWADEKLQCIGSATMDGKDIRLLQLTETSSLFSVAVFNDMVYWSDTRRQAIHGAHKLTGKNRKVILKRPGQPFGLKVFTRTLHGQVGLKQWPTHQTQSLPGINEASDMDLVLSDDTLYVADVGQASVAKIKLGDSMMPELQMLQLSGDIITALAVDWITHNLYWSSSKKPQIYATSAGGTFTSMVLQARLQDPTSIALHPPTGRMCFTAMETSGKDVLPQVDCAAMDGRSRMVLWRKTRLPNFLTFSSQGTTVYWVDVGTNLCAKNNGGCSHLCLAYPGGRTCRCTHDYIAVHENQCVSGDQCPAGSKPCRDGYKCLSTTRFCDQIPDCQDGSDEEGCHMQENGVLVHAMGGQSCNSDLCNGRGSCEMQKGKPVCECALGYSGQFCQDEASSSVPIILTVIFIISLVILAAAVMRWRRWKSRRGRSLDKETLMKDMEEQEACSENFSNELYNPVEENCTMPNIAKSLLDDGAMSQNLLTCRAQRCNNLGDCVILNGVQVCKCLLGYKGDACEETVNEGLAVPLTLGVLGFIIGFIVLAFVLAFVQQKRRERLWEKTDEKREALKTNGDYSQAKITL</sequence>
<dbReference type="PROSITE" id="PS50068">
    <property type="entry name" value="LDLRA_2"/>
    <property type="match status" value="1"/>
</dbReference>
<evidence type="ECO:0000256" key="4">
    <source>
        <dbReference type="ARBA" id="ARBA00022692"/>
    </source>
</evidence>
<dbReference type="PROSITE" id="PS00022">
    <property type="entry name" value="EGF_1"/>
    <property type="match status" value="2"/>
</dbReference>
<dbReference type="InterPro" id="IPR009030">
    <property type="entry name" value="Growth_fac_rcpt_cys_sf"/>
</dbReference>
<comment type="subcellular location">
    <subcellularLocation>
        <location evidence="1">Membrane</location>
        <topology evidence="1">Single-pass membrane protein</topology>
    </subcellularLocation>
</comment>
<feature type="transmembrane region" description="Helical" evidence="14">
    <location>
        <begin position="439"/>
        <end position="461"/>
    </location>
</feature>
<feature type="domain" description="EGF-like" evidence="15">
    <location>
        <begin position="521"/>
        <end position="557"/>
    </location>
</feature>
<dbReference type="InterPro" id="IPR002172">
    <property type="entry name" value="LDrepeatLR_classA_rpt"/>
</dbReference>
<keyword evidence="4 14" id="KW-0812">Transmembrane</keyword>
<dbReference type="InterPro" id="IPR036055">
    <property type="entry name" value="LDL_receptor-like_sf"/>
</dbReference>
<comment type="caution">
    <text evidence="11">Lacks conserved residue(s) required for the propagation of feature annotation.</text>
</comment>
<dbReference type="SUPFAM" id="SSF57196">
    <property type="entry name" value="EGF/Laminin"/>
    <property type="match status" value="1"/>
</dbReference>
<dbReference type="Pfam" id="PF14670">
    <property type="entry name" value="FXa_inhibition"/>
    <property type="match status" value="1"/>
</dbReference>
<dbReference type="PANTHER" id="PTHR22722">
    <property type="entry name" value="LOW-DENSITY LIPOPROTEIN RECEPTOR-RELATED PROTEIN 2-RELATED"/>
    <property type="match status" value="1"/>
</dbReference>
<dbReference type="SUPFAM" id="SSF63825">
    <property type="entry name" value="YWTD domain"/>
    <property type="match status" value="2"/>
</dbReference>
<evidence type="ECO:0000256" key="12">
    <source>
        <dbReference type="PROSITE-ProRule" id="PRU00124"/>
    </source>
</evidence>
<evidence type="ECO:0000256" key="11">
    <source>
        <dbReference type="PROSITE-ProRule" id="PRU00076"/>
    </source>
</evidence>
<proteinExistence type="predicted"/>
<dbReference type="CDD" id="cd00112">
    <property type="entry name" value="LDLa"/>
    <property type="match status" value="1"/>
</dbReference>
<evidence type="ECO:0000256" key="3">
    <source>
        <dbReference type="ARBA" id="ARBA00022583"/>
    </source>
</evidence>
<feature type="repeat" description="LDL-receptor class B" evidence="13">
    <location>
        <begin position="1"/>
        <end position="42"/>
    </location>
</feature>
<dbReference type="Proteomes" id="UP001205998">
    <property type="component" value="Unassembled WGS sequence"/>
</dbReference>
<dbReference type="InterPro" id="IPR000742">
    <property type="entry name" value="EGF"/>
</dbReference>
<dbReference type="Pfam" id="PF00058">
    <property type="entry name" value="Ldl_recept_b"/>
    <property type="match status" value="1"/>
</dbReference>
<reference evidence="16" key="1">
    <citation type="submission" date="2018-07" db="EMBL/GenBank/DDBJ databases">
        <title>Comparative genomics of catfishes provides insights into carnivory and benthic adaptation.</title>
        <authorList>
            <person name="Zhang Y."/>
            <person name="Wang D."/>
            <person name="Peng Z."/>
            <person name="Zheng S."/>
            <person name="Shao F."/>
            <person name="Tao W."/>
        </authorList>
    </citation>
    <scope>NUCLEOTIDE SEQUENCE</scope>
    <source>
        <strain evidence="16">Chongqing</strain>
    </source>
</reference>
<dbReference type="Gene3D" id="2.120.10.30">
    <property type="entry name" value="TolB, C-terminal domain"/>
    <property type="match status" value="2"/>
</dbReference>
<dbReference type="GO" id="GO:0006898">
    <property type="term" value="P:receptor-mediated endocytosis"/>
    <property type="evidence" value="ECO:0007669"/>
    <property type="project" value="TreeGrafter"/>
</dbReference>
<dbReference type="AlphaFoldDB" id="A0AAD5FG10"/>
<keyword evidence="16" id="KW-0449">Lipoprotein</keyword>
<dbReference type="InterPro" id="IPR051221">
    <property type="entry name" value="LDLR-related"/>
</dbReference>
<keyword evidence="7 14" id="KW-0472">Membrane</keyword>
<feature type="disulfide bond" evidence="12">
    <location>
        <begin position="368"/>
        <end position="383"/>
    </location>
</feature>
<evidence type="ECO:0000256" key="10">
    <source>
        <dbReference type="ARBA" id="ARBA00023180"/>
    </source>
</evidence>
<dbReference type="SUPFAM" id="SSF57184">
    <property type="entry name" value="Growth factor receptor domain"/>
    <property type="match status" value="1"/>
</dbReference>
<evidence type="ECO:0000256" key="9">
    <source>
        <dbReference type="ARBA" id="ARBA00023170"/>
    </source>
</evidence>
<protein>
    <submittedName>
        <fullName evidence="16">Low-density lipoprotein receptor-related protein 1B</fullName>
    </submittedName>
</protein>